<evidence type="ECO:0000256" key="4">
    <source>
        <dbReference type="ARBA" id="ARBA00023163"/>
    </source>
</evidence>
<dbReference type="Gene3D" id="1.10.20.10">
    <property type="entry name" value="Histone, subunit A"/>
    <property type="match status" value="1"/>
</dbReference>
<evidence type="ECO:0000259" key="8">
    <source>
        <dbReference type="PROSITE" id="PS50014"/>
    </source>
</evidence>
<dbReference type="InterPro" id="IPR001487">
    <property type="entry name" value="Bromodomain"/>
</dbReference>
<evidence type="ECO:0000256" key="3">
    <source>
        <dbReference type="ARBA" id="ARBA00023117"/>
    </source>
</evidence>
<dbReference type="Pfam" id="PF00439">
    <property type="entry name" value="Bromodomain"/>
    <property type="match status" value="1"/>
</dbReference>
<accession>A0A9W7Y6D4</accession>
<reference evidence="9" key="1">
    <citation type="submission" date="2022-07" db="EMBL/GenBank/DDBJ databases">
        <title>Phylogenomic reconstructions and comparative analyses of Kickxellomycotina fungi.</title>
        <authorList>
            <person name="Reynolds N.K."/>
            <person name="Stajich J.E."/>
            <person name="Barry K."/>
            <person name="Grigoriev I.V."/>
            <person name="Crous P."/>
            <person name="Smith M.E."/>
        </authorList>
    </citation>
    <scope>NUCLEOTIDE SEQUENCE</scope>
    <source>
        <strain evidence="9">NBRC 32514</strain>
    </source>
</reference>
<dbReference type="Gene3D" id="1.20.920.10">
    <property type="entry name" value="Bromodomain-like"/>
    <property type="match status" value="1"/>
</dbReference>
<dbReference type="GO" id="GO:0005634">
    <property type="term" value="C:nucleus"/>
    <property type="evidence" value="ECO:0007669"/>
    <property type="project" value="UniProtKB-SubCell"/>
</dbReference>
<evidence type="ECO:0000256" key="2">
    <source>
        <dbReference type="ARBA" id="ARBA00023015"/>
    </source>
</evidence>
<dbReference type="GO" id="GO:0046982">
    <property type="term" value="F:protein heterodimerization activity"/>
    <property type="evidence" value="ECO:0007669"/>
    <property type="project" value="InterPro"/>
</dbReference>
<keyword evidence="3 6" id="KW-0103">Bromodomain</keyword>
<dbReference type="InterPro" id="IPR009072">
    <property type="entry name" value="Histone-fold"/>
</dbReference>
<keyword evidence="10" id="KW-1185">Reference proteome</keyword>
<keyword evidence="2" id="KW-0805">Transcription regulation</keyword>
<feature type="region of interest" description="Disordered" evidence="7">
    <location>
        <begin position="281"/>
        <end position="395"/>
    </location>
</feature>
<feature type="compositionally biased region" description="Low complexity" evidence="7">
    <location>
        <begin position="1289"/>
        <end position="1306"/>
    </location>
</feature>
<keyword evidence="4" id="KW-0804">Transcription</keyword>
<dbReference type="EMBL" id="JANBOJ010000025">
    <property type="protein sequence ID" value="KAJ1724637.1"/>
    <property type="molecule type" value="Genomic_DNA"/>
</dbReference>
<feature type="compositionally biased region" description="Acidic residues" evidence="7">
    <location>
        <begin position="1275"/>
        <end position="1288"/>
    </location>
</feature>
<dbReference type="InterPro" id="IPR018359">
    <property type="entry name" value="Bromodomain_CS"/>
</dbReference>
<feature type="domain" description="Bromo" evidence="8">
    <location>
        <begin position="513"/>
        <end position="583"/>
    </location>
</feature>
<feature type="region of interest" description="Disordered" evidence="7">
    <location>
        <begin position="664"/>
        <end position="687"/>
    </location>
</feature>
<dbReference type="InterPro" id="IPR037782">
    <property type="entry name" value="Spt7"/>
</dbReference>
<feature type="compositionally biased region" description="Basic and acidic residues" evidence="7">
    <location>
        <begin position="332"/>
        <end position="352"/>
    </location>
</feature>
<dbReference type="PRINTS" id="PR00503">
    <property type="entry name" value="BROMODOMAIN"/>
</dbReference>
<evidence type="ECO:0000256" key="7">
    <source>
        <dbReference type="SAM" id="MobiDB-lite"/>
    </source>
</evidence>
<name>A0A9W7Y6D4_9FUNG</name>
<sequence>MADQQQQQQRHKLRHLRLKLRTGAIDLTSNWSLRSYHVAQKLQERGEWPSFLTKEELPWLERALSAPDLWSRFITPRSEQWRLHAPPAPIFELTAPAQAKSLSATPPNGTGKRSAPPDDDGDLEMADASGRRSSSSGGSRQPAGKRARALSSGMLENGNDNADDDDMLSAISESDIDMAAWTGDASLASNAVTPNSLGGTPAAAVAAAAAAAGRNGAARETLAAAERSVVCAMAAFHARSAIFEQYASALCDSGSCRQCTSADAAHNDIACIESQLAGEPNGISMEGAGEDDDSAAGEVPSAGETKPPAPLVSRSLDEDDNYDDDDDEEADASAKKEAEAKAEDKEDGRKAEQGSSSGTGASAEKAEASITPTNAAAAVDASSNQKPDAGEEDHSTSYRFALRGVFHTLDELAEAVHGQEVHEIHVQQIQEVVSQRAAEPKDMLVNKIGALQNMKNLAQFIDNHRDSVSLSTRELSHLLSEVRPKRTKWANERRVGQAELYDALEHTLQELKGLGEAAAPFLNQVKRKDAPDYHKVIKQPMDLGTMAKNLRSEAYDNKRQFADHLQLIRDNCYTYNTEPGNYYCQSVDTLMAKAKALLEHVPDITVREKGAAAAASASAAAVVAVSASVMGTEDAHTEFGDESGNESQGGRTAYGLREGSVAYDDGTPAPSSMFDAGHLPGAHSQPTASAELLPAAGGVNGAGLSGGQQQPQQHDADADTQSLSALAHNILRATGGGGGGGSAITAAIADIAEGYERPLGEKIWSTKARKQLAEHARRLEHDAGSELAERHVPQRTAANMHAFLAAAHDTFELVPAGDIAAINRQPADIASLRTVLPQAAAAGGRAAESRRRNEELDAERAAWLRAAEQIEGRGWAFAEECEVAAGLPLLEPLERQAAKPGVLRWLNDDCEAPVDAALAAGGAEAAAAAADGRPPIDAYARARFPDNAMWRDMADNVDRLRSIREIDGKIWAARLNLPLGHANPLAAGPAAGTNPEARARASRDADDASHASTREIVGEYAGKPDPALPFELDAASARRLLQRTGALLLAHAGFDSVTAAAMATATDFFIDYMTNLGRTLRTYMDKHSKTMSTEAILAHALYDNGTEDLVELEFYARGEVGKQAGKLADLQRRLARTYQELMSDSRPDGAAAADASAFESGDAYMTGMVGGLGDLGDDFLGFKELGLDKEFGVEVLSVPQRLWYGRGNVPSDGAMQPTLQEALAHPPPPPWPPVVSPEGQIGLMRQFICRKLKDANGMDPPGYEGIADGEKPSDPDPDSTAADEENTEAAEPSKQPAAAAAASAAPLPDTWLPIPEDDSLPQRMRYGAARPKVPPPNYLTHPKTHMHVGSGQVATPARAARKRPAKTTGLGAKRKSAGGSAAASGSSAAGGSTAAGGSSAASGSAAAGGSTAVNGSATTSAVPAAPAVASPST</sequence>
<evidence type="ECO:0000256" key="6">
    <source>
        <dbReference type="PROSITE-ProRule" id="PRU00035"/>
    </source>
</evidence>
<dbReference type="GO" id="GO:0005198">
    <property type="term" value="F:structural molecule activity"/>
    <property type="evidence" value="ECO:0007669"/>
    <property type="project" value="TreeGrafter"/>
</dbReference>
<evidence type="ECO:0000256" key="1">
    <source>
        <dbReference type="ARBA" id="ARBA00004123"/>
    </source>
</evidence>
<feature type="compositionally biased region" description="Low complexity" evidence="7">
    <location>
        <begin position="1377"/>
        <end position="1433"/>
    </location>
</feature>
<dbReference type="CDD" id="cd22927">
    <property type="entry name" value="HFD_SPT7"/>
    <property type="match status" value="1"/>
</dbReference>
<proteinExistence type="predicted"/>
<protein>
    <submittedName>
        <fullName evidence="9">Transcriptional activator spt7</fullName>
    </submittedName>
</protein>
<evidence type="ECO:0000256" key="5">
    <source>
        <dbReference type="ARBA" id="ARBA00023242"/>
    </source>
</evidence>
<dbReference type="OrthoDB" id="21449at2759"/>
<evidence type="ECO:0000313" key="9">
    <source>
        <dbReference type="EMBL" id="KAJ1724637.1"/>
    </source>
</evidence>
<feature type="region of interest" description="Disordered" evidence="7">
    <location>
        <begin position="101"/>
        <end position="167"/>
    </location>
</feature>
<dbReference type="InterPro" id="IPR006565">
    <property type="entry name" value="BTP"/>
</dbReference>
<dbReference type="PROSITE" id="PS50014">
    <property type="entry name" value="BROMODOMAIN_2"/>
    <property type="match status" value="1"/>
</dbReference>
<dbReference type="GO" id="GO:0046695">
    <property type="term" value="C:SLIK (SAGA-like) complex"/>
    <property type="evidence" value="ECO:0007669"/>
    <property type="project" value="InterPro"/>
</dbReference>
<dbReference type="GO" id="GO:0000124">
    <property type="term" value="C:SAGA complex"/>
    <property type="evidence" value="ECO:0007669"/>
    <property type="project" value="InterPro"/>
</dbReference>
<dbReference type="SUPFAM" id="SSF47370">
    <property type="entry name" value="Bromodomain"/>
    <property type="match status" value="1"/>
</dbReference>
<dbReference type="PANTHER" id="PTHR47343">
    <property type="entry name" value="TRANSCRIPTIONAL ACTIVATOR SPT7"/>
    <property type="match status" value="1"/>
</dbReference>
<dbReference type="SMART" id="SM00297">
    <property type="entry name" value="BROMO"/>
    <property type="match status" value="1"/>
</dbReference>
<dbReference type="GO" id="GO:0006357">
    <property type="term" value="P:regulation of transcription by RNA polymerase II"/>
    <property type="evidence" value="ECO:0007669"/>
    <property type="project" value="TreeGrafter"/>
</dbReference>
<comment type="caution">
    <text evidence="9">The sequence shown here is derived from an EMBL/GenBank/DDBJ whole genome shotgun (WGS) entry which is preliminary data.</text>
</comment>
<dbReference type="InterPro" id="IPR036427">
    <property type="entry name" value="Bromodomain-like_sf"/>
</dbReference>
<dbReference type="GO" id="GO:0006325">
    <property type="term" value="P:chromatin organization"/>
    <property type="evidence" value="ECO:0007669"/>
    <property type="project" value="UniProtKB-ARBA"/>
</dbReference>
<dbReference type="PROSITE" id="PS00633">
    <property type="entry name" value="BROMODOMAIN_1"/>
    <property type="match status" value="1"/>
</dbReference>
<dbReference type="Proteomes" id="UP001149813">
    <property type="component" value="Unassembled WGS sequence"/>
</dbReference>
<dbReference type="Pfam" id="PF07524">
    <property type="entry name" value="Bromo_TP"/>
    <property type="match status" value="1"/>
</dbReference>
<feature type="region of interest" description="Disordered" evidence="7">
    <location>
        <begin position="1258"/>
        <end position="1433"/>
    </location>
</feature>
<gene>
    <name evidence="9" type="primary">SPT7</name>
    <name evidence="9" type="ORF">LPJ53_001123</name>
</gene>
<keyword evidence="5" id="KW-0539">Nucleus</keyword>
<feature type="region of interest" description="Disordered" evidence="7">
    <location>
        <begin position="986"/>
        <end position="1012"/>
    </location>
</feature>
<feature type="compositionally biased region" description="Basic and acidic residues" evidence="7">
    <location>
        <begin position="997"/>
        <end position="1012"/>
    </location>
</feature>
<dbReference type="PANTHER" id="PTHR47343:SF1">
    <property type="entry name" value="TRANSCRIPTIONAL ACTIVATOR SPT7"/>
    <property type="match status" value="1"/>
</dbReference>
<evidence type="ECO:0000313" key="10">
    <source>
        <dbReference type="Proteomes" id="UP001149813"/>
    </source>
</evidence>
<feature type="compositionally biased region" description="Acidic residues" evidence="7">
    <location>
        <begin position="317"/>
        <end position="331"/>
    </location>
</feature>
<comment type="subcellular location">
    <subcellularLocation>
        <location evidence="1">Nucleus</location>
    </subcellularLocation>
</comment>
<organism evidence="9 10">
    <name type="scientific">Coemansia erecta</name>
    <dbReference type="NCBI Taxonomy" id="147472"/>
    <lineage>
        <taxon>Eukaryota</taxon>
        <taxon>Fungi</taxon>
        <taxon>Fungi incertae sedis</taxon>
        <taxon>Zoopagomycota</taxon>
        <taxon>Kickxellomycotina</taxon>
        <taxon>Kickxellomycetes</taxon>
        <taxon>Kickxellales</taxon>
        <taxon>Kickxellaceae</taxon>
        <taxon>Coemansia</taxon>
    </lineage>
</organism>
<feature type="compositionally biased region" description="Low complexity" evidence="7">
    <location>
        <begin position="131"/>
        <end position="140"/>
    </location>
</feature>